<accession>A0AAW1V5U9</accession>
<dbReference type="Proteomes" id="UP001431783">
    <property type="component" value="Unassembled WGS sequence"/>
</dbReference>
<sequence length="118" mass="13739">MCFAVALLIDLCQLEVFKDRNKKKNAWLKLLEIYQRIEPNANVGSLKKKVGNIKTYYRRELKKVEQSVRSGRGADDEYVPNLRYFELLEFLRSQEIEIPGVSTVDLVGEESQVEEEDL</sequence>
<feature type="domain" description="MADF" evidence="1">
    <location>
        <begin position="15"/>
        <end position="91"/>
    </location>
</feature>
<comment type="caution">
    <text evidence="2">The sequence shown here is derived from an EMBL/GenBank/DDBJ whole genome shotgun (WGS) entry which is preliminary data.</text>
</comment>
<dbReference type="SMART" id="SM00595">
    <property type="entry name" value="MADF"/>
    <property type="match status" value="1"/>
</dbReference>
<keyword evidence="3" id="KW-1185">Reference proteome</keyword>
<dbReference type="PANTHER" id="PTHR21505:SF8">
    <property type="entry name" value="DPT-YFP REPRESSOR BY OVEREXPRESSION, ISOFORM D-RELATED"/>
    <property type="match status" value="1"/>
</dbReference>
<dbReference type="InterPro" id="IPR006578">
    <property type="entry name" value="MADF-dom"/>
</dbReference>
<proteinExistence type="predicted"/>
<evidence type="ECO:0000313" key="3">
    <source>
        <dbReference type="Proteomes" id="UP001431783"/>
    </source>
</evidence>
<dbReference type="EMBL" id="JARQZJ010000106">
    <property type="protein sequence ID" value="KAK9887234.1"/>
    <property type="molecule type" value="Genomic_DNA"/>
</dbReference>
<reference evidence="2 3" key="1">
    <citation type="submission" date="2023-03" db="EMBL/GenBank/DDBJ databases">
        <title>Genome insight into feeding habits of ladybird beetles.</title>
        <authorList>
            <person name="Li H.-S."/>
            <person name="Huang Y.-H."/>
            <person name="Pang H."/>
        </authorList>
    </citation>
    <scope>NUCLEOTIDE SEQUENCE [LARGE SCALE GENOMIC DNA]</scope>
    <source>
        <strain evidence="2">SYSU_2023b</strain>
        <tissue evidence="2">Whole body</tissue>
    </source>
</reference>
<dbReference type="AlphaFoldDB" id="A0AAW1V5U9"/>
<organism evidence="2 3">
    <name type="scientific">Henosepilachna vigintioctopunctata</name>
    <dbReference type="NCBI Taxonomy" id="420089"/>
    <lineage>
        <taxon>Eukaryota</taxon>
        <taxon>Metazoa</taxon>
        <taxon>Ecdysozoa</taxon>
        <taxon>Arthropoda</taxon>
        <taxon>Hexapoda</taxon>
        <taxon>Insecta</taxon>
        <taxon>Pterygota</taxon>
        <taxon>Neoptera</taxon>
        <taxon>Endopterygota</taxon>
        <taxon>Coleoptera</taxon>
        <taxon>Polyphaga</taxon>
        <taxon>Cucujiformia</taxon>
        <taxon>Coccinelloidea</taxon>
        <taxon>Coccinellidae</taxon>
        <taxon>Epilachninae</taxon>
        <taxon>Epilachnini</taxon>
        <taxon>Henosepilachna</taxon>
    </lineage>
</organism>
<name>A0AAW1V5U9_9CUCU</name>
<protein>
    <recommendedName>
        <fullName evidence="1">MADF domain-containing protein</fullName>
    </recommendedName>
</protein>
<gene>
    <name evidence="2" type="ORF">WA026_021077</name>
</gene>
<evidence type="ECO:0000259" key="1">
    <source>
        <dbReference type="Pfam" id="PF10545"/>
    </source>
</evidence>
<evidence type="ECO:0000313" key="2">
    <source>
        <dbReference type="EMBL" id="KAK9887234.1"/>
    </source>
</evidence>
<dbReference type="Pfam" id="PF10545">
    <property type="entry name" value="MADF_DNA_bdg"/>
    <property type="match status" value="1"/>
</dbReference>
<dbReference type="PANTHER" id="PTHR21505">
    <property type="entry name" value="MADF DOMAIN-CONTAINING PROTEIN-RELATED"/>
    <property type="match status" value="1"/>
</dbReference>